<evidence type="ECO:0000256" key="2">
    <source>
        <dbReference type="ARBA" id="ARBA00004644"/>
    </source>
</evidence>
<reference evidence="14" key="1">
    <citation type="submission" date="2021-01" db="EMBL/GenBank/DDBJ databases">
        <authorList>
            <person name="Corre E."/>
            <person name="Pelletier E."/>
            <person name="Niang G."/>
            <person name="Scheremetjew M."/>
            <person name="Finn R."/>
            <person name="Kale V."/>
            <person name="Holt S."/>
            <person name="Cochrane G."/>
            <person name="Meng A."/>
            <person name="Brown T."/>
            <person name="Cohen L."/>
        </authorList>
    </citation>
    <scope>NUCLEOTIDE SEQUENCE</scope>
    <source>
        <strain evidence="14">CCMP147</strain>
    </source>
</reference>
<gene>
    <name evidence="14" type="ORF">TDUB1175_LOCUS19046</name>
</gene>
<keyword evidence="4 12" id="KW-0812">Transmembrane</keyword>
<organism evidence="14">
    <name type="scientific">Pseudictyota dubia</name>
    <dbReference type="NCBI Taxonomy" id="2749911"/>
    <lineage>
        <taxon>Eukaryota</taxon>
        <taxon>Sar</taxon>
        <taxon>Stramenopiles</taxon>
        <taxon>Ochrophyta</taxon>
        <taxon>Bacillariophyta</taxon>
        <taxon>Mediophyceae</taxon>
        <taxon>Biddulphiophycidae</taxon>
        <taxon>Eupodiscales</taxon>
        <taxon>Odontellaceae</taxon>
        <taxon>Pseudictyota</taxon>
    </lineage>
</organism>
<feature type="transmembrane region" description="Helical" evidence="12">
    <location>
        <begin position="156"/>
        <end position="176"/>
    </location>
</feature>
<keyword evidence="8" id="KW-0770">Synapse</keyword>
<evidence type="ECO:0000256" key="11">
    <source>
        <dbReference type="SAM" id="MobiDB-lite"/>
    </source>
</evidence>
<evidence type="ECO:0000256" key="4">
    <source>
        <dbReference type="ARBA" id="ARBA00022692"/>
    </source>
</evidence>
<comment type="subcellular location">
    <subcellularLocation>
        <location evidence="2">Cytoplasmic vesicle</location>
        <location evidence="2">Secretory vesicle</location>
        <location evidence="2">Synaptic vesicle membrane</location>
        <topology evidence="2">Multi-pass membrane protein</topology>
    </subcellularLocation>
    <subcellularLocation>
        <location evidence="1">Early endosome membrane</location>
    </subcellularLocation>
</comment>
<evidence type="ECO:0000256" key="8">
    <source>
        <dbReference type="ARBA" id="ARBA00023018"/>
    </source>
</evidence>
<name>A0A7R9WDX3_9STRA</name>
<feature type="transmembrane region" description="Helical" evidence="12">
    <location>
        <begin position="86"/>
        <end position="106"/>
    </location>
</feature>
<proteinExistence type="inferred from homology"/>
<accession>A0A7R9WDX3</accession>
<dbReference type="InterPro" id="IPR026765">
    <property type="entry name" value="Tmem163"/>
</dbReference>
<evidence type="ECO:0000256" key="10">
    <source>
        <dbReference type="ARBA" id="ARBA00023329"/>
    </source>
</evidence>
<dbReference type="PANTHER" id="PTHR31937:SF2">
    <property type="entry name" value="TRANSMEMBRANE PROTEIN 163"/>
    <property type="match status" value="1"/>
</dbReference>
<dbReference type="PANTHER" id="PTHR31937">
    <property type="entry name" value="TRANSMEMBRANE PROTEIN 163"/>
    <property type="match status" value="1"/>
</dbReference>
<feature type="region of interest" description="Disordered" evidence="11">
    <location>
        <begin position="231"/>
        <end position="280"/>
    </location>
</feature>
<feature type="transmembrane region" description="Helical" evidence="12">
    <location>
        <begin position="182"/>
        <end position="202"/>
    </location>
</feature>
<feature type="transmembrane region" description="Helical" evidence="12">
    <location>
        <begin position="122"/>
        <end position="144"/>
    </location>
</feature>
<evidence type="ECO:0000256" key="6">
    <source>
        <dbReference type="ARBA" id="ARBA00022833"/>
    </source>
</evidence>
<dbReference type="InterPro" id="IPR027469">
    <property type="entry name" value="Cation_efflux_TMD_sf"/>
</dbReference>
<evidence type="ECO:0000256" key="7">
    <source>
        <dbReference type="ARBA" id="ARBA00022989"/>
    </source>
</evidence>
<dbReference type="SUPFAM" id="SSF161111">
    <property type="entry name" value="Cation efflux protein transmembrane domain-like"/>
    <property type="match status" value="1"/>
</dbReference>
<keyword evidence="6" id="KW-0862">Zinc</keyword>
<feature type="compositionally biased region" description="Basic and acidic residues" evidence="11">
    <location>
        <begin position="233"/>
        <end position="253"/>
    </location>
</feature>
<feature type="transmembrane region" description="Helical" evidence="12">
    <location>
        <begin position="12"/>
        <end position="38"/>
    </location>
</feature>
<evidence type="ECO:0000256" key="1">
    <source>
        <dbReference type="ARBA" id="ARBA00004146"/>
    </source>
</evidence>
<dbReference type="InterPro" id="IPR058533">
    <property type="entry name" value="Cation_efflux_TM"/>
</dbReference>
<dbReference type="GO" id="GO:0008324">
    <property type="term" value="F:monoatomic cation transmembrane transporter activity"/>
    <property type="evidence" value="ECO:0007669"/>
    <property type="project" value="InterPro"/>
</dbReference>
<dbReference type="AlphaFoldDB" id="A0A7R9WDX3"/>
<evidence type="ECO:0000259" key="13">
    <source>
        <dbReference type="Pfam" id="PF01545"/>
    </source>
</evidence>
<keyword evidence="7 12" id="KW-1133">Transmembrane helix</keyword>
<keyword evidence="10" id="KW-0968">Cytoplasmic vesicle</keyword>
<dbReference type="GO" id="GO:0031901">
    <property type="term" value="C:early endosome membrane"/>
    <property type="evidence" value="ECO:0007669"/>
    <property type="project" value="UniProtKB-SubCell"/>
</dbReference>
<keyword evidence="9 12" id="KW-0472">Membrane</keyword>
<evidence type="ECO:0000256" key="9">
    <source>
        <dbReference type="ARBA" id="ARBA00023136"/>
    </source>
</evidence>
<evidence type="ECO:0000256" key="5">
    <source>
        <dbReference type="ARBA" id="ARBA00022753"/>
    </source>
</evidence>
<dbReference type="Gene3D" id="1.20.1510.10">
    <property type="entry name" value="Cation efflux protein transmembrane domain"/>
    <property type="match status" value="1"/>
</dbReference>
<evidence type="ECO:0000313" key="14">
    <source>
        <dbReference type="EMBL" id="CAD8320630.1"/>
    </source>
</evidence>
<protein>
    <recommendedName>
        <fullName evidence="13">Cation efflux protein transmembrane domain-containing protein</fullName>
    </recommendedName>
</protein>
<sequence>MGCICWTEPNSTHAFVLSVFSVIVTACAGIGGCVAYGVTGSSLMLCYGLENLVDFLSSVVVCWRFFSPGGTTSAHEADLRKREKRASLAISFILALLGIGVIVASIEDFTHGEETMANLRRIILTAVFSVIVFGTMTAIKFHYAKMLQSASMQKDAICSLLGTILSGSLFINSLIIMEESEAWWLDPLIALGCGTAALLIGLRSIYRAYVIQGIPVCNPKWWLTSQGDGTDEFTGRELTPEERGEFAEEKESEMVGPSGNGETNANNEERAGEEPESEIV</sequence>
<evidence type="ECO:0000256" key="12">
    <source>
        <dbReference type="SAM" id="Phobius"/>
    </source>
</evidence>
<evidence type="ECO:0000256" key="3">
    <source>
        <dbReference type="ARBA" id="ARBA00008731"/>
    </source>
</evidence>
<dbReference type="EMBL" id="HBED01037778">
    <property type="protein sequence ID" value="CAD8320630.1"/>
    <property type="molecule type" value="Transcribed_RNA"/>
</dbReference>
<keyword evidence="5" id="KW-0967">Endosome</keyword>
<feature type="domain" description="Cation efflux protein transmembrane" evidence="13">
    <location>
        <begin position="21"/>
        <end position="208"/>
    </location>
</feature>
<dbReference type="Pfam" id="PF01545">
    <property type="entry name" value="Cation_efflux"/>
    <property type="match status" value="1"/>
</dbReference>
<comment type="similarity">
    <text evidence="3">Belongs to the TMEM163 family.</text>
</comment>